<name>A0ABQ4F506_9ACTN</name>
<dbReference type="SUPFAM" id="SSF116734">
    <property type="entry name" value="DNA methylase specificity domain"/>
    <property type="match status" value="1"/>
</dbReference>
<proteinExistence type="predicted"/>
<sequence>MPLPLSSLEVQRALLAVLESHRTRIATEIARRDQLQLLKQGLMEDLLTGRVRVAEAEAVVEGL</sequence>
<dbReference type="InterPro" id="IPR044946">
    <property type="entry name" value="Restrct_endonuc_typeI_TRD_sf"/>
</dbReference>
<evidence type="ECO:0000256" key="1">
    <source>
        <dbReference type="ARBA" id="ARBA00022747"/>
    </source>
</evidence>
<reference evidence="3 4" key="1">
    <citation type="submission" date="2021-01" db="EMBL/GenBank/DDBJ databases">
        <title>Whole genome shotgun sequence of Microbispora amethystogenes NBRC 101907.</title>
        <authorList>
            <person name="Komaki H."/>
            <person name="Tamura T."/>
        </authorList>
    </citation>
    <scope>NUCLEOTIDE SEQUENCE [LARGE SCALE GENOMIC DNA]</scope>
    <source>
        <strain evidence="3 4">NBRC 101907</strain>
    </source>
</reference>
<evidence type="ECO:0008006" key="5">
    <source>
        <dbReference type="Google" id="ProtNLM"/>
    </source>
</evidence>
<dbReference type="Gene3D" id="3.90.220.20">
    <property type="entry name" value="DNA methylase specificity domains"/>
    <property type="match status" value="1"/>
</dbReference>
<gene>
    <name evidence="3" type="ORF">Mam01_00390</name>
</gene>
<evidence type="ECO:0000313" key="4">
    <source>
        <dbReference type="Proteomes" id="UP000651728"/>
    </source>
</evidence>
<keyword evidence="2" id="KW-0238">DNA-binding</keyword>
<comment type="caution">
    <text evidence="3">The sequence shown here is derived from an EMBL/GenBank/DDBJ whole genome shotgun (WGS) entry which is preliminary data.</text>
</comment>
<evidence type="ECO:0000256" key="2">
    <source>
        <dbReference type="ARBA" id="ARBA00023125"/>
    </source>
</evidence>
<dbReference type="EMBL" id="BOOB01000001">
    <property type="protein sequence ID" value="GIH29875.1"/>
    <property type="molecule type" value="Genomic_DNA"/>
</dbReference>
<protein>
    <recommendedName>
        <fullName evidence="5">Type I restriction modification DNA specificity domain-containing protein</fullName>
    </recommendedName>
</protein>
<evidence type="ECO:0000313" key="3">
    <source>
        <dbReference type="EMBL" id="GIH29875.1"/>
    </source>
</evidence>
<dbReference type="Proteomes" id="UP000651728">
    <property type="component" value="Unassembled WGS sequence"/>
</dbReference>
<keyword evidence="4" id="KW-1185">Reference proteome</keyword>
<accession>A0ABQ4F506</accession>
<keyword evidence="1" id="KW-0680">Restriction system</keyword>
<organism evidence="3 4">
    <name type="scientific">Microbispora amethystogenes</name>
    <dbReference type="NCBI Taxonomy" id="1427754"/>
    <lineage>
        <taxon>Bacteria</taxon>
        <taxon>Bacillati</taxon>
        <taxon>Actinomycetota</taxon>
        <taxon>Actinomycetes</taxon>
        <taxon>Streptosporangiales</taxon>
        <taxon>Streptosporangiaceae</taxon>
        <taxon>Microbispora</taxon>
    </lineage>
</organism>